<evidence type="ECO:0000313" key="1">
    <source>
        <dbReference type="EMBL" id="KAK6992687.1"/>
    </source>
</evidence>
<keyword evidence="2" id="KW-1185">Reference proteome</keyword>
<proteinExistence type="predicted"/>
<reference evidence="1 2" key="1">
    <citation type="journal article" date="2024" name="J Genomics">
        <title>Draft genome sequencing and assembly of Favolaschia claudopus CIRM-BRFM 2984 isolated from oak limbs.</title>
        <authorList>
            <person name="Navarro D."/>
            <person name="Drula E."/>
            <person name="Chaduli D."/>
            <person name="Cazenave R."/>
            <person name="Ahrendt S."/>
            <person name="Wang J."/>
            <person name="Lipzen A."/>
            <person name="Daum C."/>
            <person name="Barry K."/>
            <person name="Grigoriev I.V."/>
            <person name="Favel A."/>
            <person name="Rosso M.N."/>
            <person name="Martin F."/>
        </authorList>
    </citation>
    <scope>NUCLEOTIDE SEQUENCE [LARGE SCALE GENOMIC DNA]</scope>
    <source>
        <strain evidence="1 2">CIRM-BRFM 2984</strain>
    </source>
</reference>
<organism evidence="1 2">
    <name type="scientific">Favolaschia claudopus</name>
    <dbReference type="NCBI Taxonomy" id="2862362"/>
    <lineage>
        <taxon>Eukaryota</taxon>
        <taxon>Fungi</taxon>
        <taxon>Dikarya</taxon>
        <taxon>Basidiomycota</taxon>
        <taxon>Agaricomycotina</taxon>
        <taxon>Agaricomycetes</taxon>
        <taxon>Agaricomycetidae</taxon>
        <taxon>Agaricales</taxon>
        <taxon>Marasmiineae</taxon>
        <taxon>Mycenaceae</taxon>
        <taxon>Favolaschia</taxon>
    </lineage>
</organism>
<gene>
    <name evidence="1" type="ORF">R3P38DRAFT_3225482</name>
</gene>
<dbReference type="Proteomes" id="UP001362999">
    <property type="component" value="Unassembled WGS sequence"/>
</dbReference>
<dbReference type="EMBL" id="JAWWNJ010000108">
    <property type="protein sequence ID" value="KAK6992687.1"/>
    <property type="molecule type" value="Genomic_DNA"/>
</dbReference>
<protein>
    <submittedName>
        <fullName evidence="1">Uncharacterized protein</fullName>
    </submittedName>
</protein>
<sequence>MQWGKSSVSLLGSLTSNGVYERRATAFASTSPRYGLSRKLCVHALLPMIPHHLQDLQASWPHPISTRESESFSHEARNHLSPIATAFDSDVHVTLIDGSAVDKTSDSQPRPHLLFPSPLTFTKPIAHPYPFFPTWTPTQPSTALCYPTTPRLPVLCPFAPHALRPSSATEVDCKYTCIPHPH</sequence>
<evidence type="ECO:0000313" key="2">
    <source>
        <dbReference type="Proteomes" id="UP001362999"/>
    </source>
</evidence>
<accession>A0AAV9ZVX7</accession>
<name>A0AAV9ZVX7_9AGAR</name>
<comment type="caution">
    <text evidence="1">The sequence shown here is derived from an EMBL/GenBank/DDBJ whole genome shotgun (WGS) entry which is preliminary data.</text>
</comment>
<dbReference type="AlphaFoldDB" id="A0AAV9ZVX7"/>